<evidence type="ECO:0000256" key="4">
    <source>
        <dbReference type="ARBA" id="ARBA00022527"/>
    </source>
</evidence>
<keyword evidence="9" id="KW-0418">Kinase</keyword>
<evidence type="ECO:0000313" key="21">
    <source>
        <dbReference type="EMBL" id="KAK8739767.1"/>
    </source>
</evidence>
<dbReference type="NCBIfam" id="TIGR03724">
    <property type="entry name" value="arch_bud32"/>
    <property type="match status" value="1"/>
</dbReference>
<dbReference type="InterPro" id="IPR008266">
    <property type="entry name" value="Tyr_kinase_AS"/>
</dbReference>
<dbReference type="EMBL" id="JARKIK010000035">
    <property type="protein sequence ID" value="KAK8739767.1"/>
    <property type="molecule type" value="Genomic_DNA"/>
</dbReference>
<evidence type="ECO:0000256" key="5">
    <source>
        <dbReference type="ARBA" id="ARBA00022553"/>
    </source>
</evidence>
<comment type="catalytic activity">
    <reaction evidence="13">
        <text>L-threonyl-[protein] + ATP = O-phospho-L-threonyl-[protein] + ADP + H(+)</text>
        <dbReference type="Rhea" id="RHEA:46608"/>
        <dbReference type="Rhea" id="RHEA-COMP:11060"/>
        <dbReference type="Rhea" id="RHEA-COMP:11605"/>
        <dbReference type="ChEBI" id="CHEBI:15378"/>
        <dbReference type="ChEBI" id="CHEBI:30013"/>
        <dbReference type="ChEBI" id="CHEBI:30616"/>
        <dbReference type="ChEBI" id="CHEBI:61977"/>
        <dbReference type="ChEBI" id="CHEBI:456216"/>
        <dbReference type="EC" id="2.7.11.1"/>
    </reaction>
</comment>
<evidence type="ECO:0000256" key="11">
    <source>
        <dbReference type="ARBA" id="ARBA00022840"/>
    </source>
</evidence>
<organism evidence="21 22">
    <name type="scientific">Cherax quadricarinatus</name>
    <name type="common">Australian red claw crayfish</name>
    <dbReference type="NCBI Taxonomy" id="27406"/>
    <lineage>
        <taxon>Eukaryota</taxon>
        <taxon>Metazoa</taxon>
        <taxon>Ecdysozoa</taxon>
        <taxon>Arthropoda</taxon>
        <taxon>Crustacea</taxon>
        <taxon>Multicrustacea</taxon>
        <taxon>Malacostraca</taxon>
        <taxon>Eumalacostraca</taxon>
        <taxon>Eucarida</taxon>
        <taxon>Decapoda</taxon>
        <taxon>Pleocyemata</taxon>
        <taxon>Astacidea</taxon>
        <taxon>Parastacoidea</taxon>
        <taxon>Parastacidae</taxon>
        <taxon>Cherax</taxon>
    </lineage>
</organism>
<name>A0AAW0XJR7_CHEQU</name>
<dbReference type="GO" id="GO:0008033">
    <property type="term" value="P:tRNA processing"/>
    <property type="evidence" value="ECO:0007669"/>
    <property type="project" value="UniProtKB-KW"/>
</dbReference>
<comment type="similarity">
    <text evidence="2">Belongs to the protein kinase superfamily. BUD32 family.</text>
</comment>
<keyword evidence="7" id="KW-0819">tRNA processing</keyword>
<dbReference type="GO" id="GO:0004674">
    <property type="term" value="F:protein serine/threonine kinase activity"/>
    <property type="evidence" value="ECO:0007669"/>
    <property type="project" value="UniProtKB-KW"/>
</dbReference>
<sequence>MDRELVTQGAEGRLYATEWLGHSVIVKHRFSKQYRHPDLDIYITNERMKAEARALTRCRSYGIKTPAVYDVDFNKSEIVLEKFTDSVTIRNFIYETVKNKLTMDSPVMLNMAERIGKLLVKMHSNNIIHGDLTTSNMLLVPPYDLSDIILIDFGLSSVDERAEDKAVDLYVLERAILSTHPNTEHFVAHLLATYENTGGESARDVIKRLNEVRLRGRKKLCFG</sequence>
<dbReference type="GO" id="GO:0016787">
    <property type="term" value="F:hydrolase activity"/>
    <property type="evidence" value="ECO:0007669"/>
    <property type="project" value="UniProtKB-KW"/>
</dbReference>
<evidence type="ECO:0000256" key="14">
    <source>
        <dbReference type="ARBA" id="ARBA00048679"/>
    </source>
</evidence>
<keyword evidence="4" id="KW-0723">Serine/threonine-protein kinase</keyword>
<dbReference type="GO" id="GO:0000408">
    <property type="term" value="C:EKC/KEOPS complex"/>
    <property type="evidence" value="ECO:0007669"/>
    <property type="project" value="UniProtKB-ARBA"/>
</dbReference>
<dbReference type="FunFam" id="3.30.200.20:FF:000201">
    <property type="entry name" value="TP53-regulating kinase isoform X1"/>
    <property type="match status" value="1"/>
</dbReference>
<dbReference type="Proteomes" id="UP001445076">
    <property type="component" value="Unassembled WGS sequence"/>
</dbReference>
<reference evidence="21 22" key="1">
    <citation type="journal article" date="2024" name="BMC Genomics">
        <title>Genome assembly of redclaw crayfish (Cherax quadricarinatus) provides insights into its immune adaptation and hypoxia tolerance.</title>
        <authorList>
            <person name="Liu Z."/>
            <person name="Zheng J."/>
            <person name="Li H."/>
            <person name="Fang K."/>
            <person name="Wang S."/>
            <person name="He J."/>
            <person name="Zhou D."/>
            <person name="Weng S."/>
            <person name="Chi M."/>
            <person name="Gu Z."/>
            <person name="He J."/>
            <person name="Li F."/>
            <person name="Wang M."/>
        </authorList>
    </citation>
    <scope>NUCLEOTIDE SEQUENCE [LARGE SCALE GENOMIC DNA]</scope>
    <source>
        <strain evidence="21">ZL_2023a</strain>
    </source>
</reference>
<accession>A0AAW0XJR7</accession>
<evidence type="ECO:0000313" key="22">
    <source>
        <dbReference type="Proteomes" id="UP001445076"/>
    </source>
</evidence>
<keyword evidence="5" id="KW-0597">Phosphoprotein</keyword>
<feature type="domain" description="Protein kinase" evidence="20">
    <location>
        <begin position="1"/>
        <end position="223"/>
    </location>
</feature>
<evidence type="ECO:0000256" key="12">
    <source>
        <dbReference type="ARBA" id="ARBA00023242"/>
    </source>
</evidence>
<keyword evidence="10" id="KW-0378">Hydrolase</keyword>
<evidence type="ECO:0000256" key="1">
    <source>
        <dbReference type="ARBA" id="ARBA00004123"/>
    </source>
</evidence>
<comment type="subcellular location">
    <subcellularLocation>
        <location evidence="1">Nucleus</location>
    </subcellularLocation>
</comment>
<protein>
    <recommendedName>
        <fullName evidence="3">non-specific serine/threonine protein kinase</fullName>
        <ecNumber evidence="3">2.7.11.1</ecNumber>
    </recommendedName>
    <alternativeName>
        <fullName evidence="17">Nori-2</fullName>
    </alternativeName>
    <alternativeName>
        <fullName evidence="18">TP53-regulating kinase</fullName>
    </alternativeName>
    <alternativeName>
        <fullName evidence="19">p53-related protein kinase</fullName>
    </alternativeName>
</protein>
<evidence type="ECO:0000256" key="18">
    <source>
        <dbReference type="ARBA" id="ARBA00080585"/>
    </source>
</evidence>
<dbReference type="EC" id="2.7.11.1" evidence="3"/>
<comment type="catalytic activity">
    <reaction evidence="14">
        <text>L-seryl-[protein] + ATP = O-phospho-L-seryl-[protein] + ADP + H(+)</text>
        <dbReference type="Rhea" id="RHEA:17989"/>
        <dbReference type="Rhea" id="RHEA-COMP:9863"/>
        <dbReference type="Rhea" id="RHEA-COMP:11604"/>
        <dbReference type="ChEBI" id="CHEBI:15378"/>
        <dbReference type="ChEBI" id="CHEBI:29999"/>
        <dbReference type="ChEBI" id="CHEBI:30616"/>
        <dbReference type="ChEBI" id="CHEBI:83421"/>
        <dbReference type="ChEBI" id="CHEBI:456216"/>
        <dbReference type="EC" id="2.7.11.1"/>
    </reaction>
</comment>
<keyword evidence="6" id="KW-0808">Transferase</keyword>
<evidence type="ECO:0000256" key="16">
    <source>
        <dbReference type="ARBA" id="ARBA00062157"/>
    </source>
</evidence>
<dbReference type="InterPro" id="IPR000719">
    <property type="entry name" value="Prot_kinase_dom"/>
</dbReference>
<evidence type="ECO:0000256" key="17">
    <source>
        <dbReference type="ARBA" id="ARBA00079584"/>
    </source>
</evidence>
<evidence type="ECO:0000256" key="9">
    <source>
        <dbReference type="ARBA" id="ARBA00022777"/>
    </source>
</evidence>
<dbReference type="PANTHER" id="PTHR12209">
    <property type="entry name" value="NON-SPECIFIC SERINE/THREONINE PROTEIN KINASE"/>
    <property type="match status" value="1"/>
</dbReference>
<evidence type="ECO:0000256" key="7">
    <source>
        <dbReference type="ARBA" id="ARBA00022694"/>
    </source>
</evidence>
<dbReference type="GO" id="GO:0005634">
    <property type="term" value="C:nucleus"/>
    <property type="evidence" value="ECO:0007669"/>
    <property type="project" value="UniProtKB-SubCell"/>
</dbReference>
<dbReference type="InterPro" id="IPR011009">
    <property type="entry name" value="Kinase-like_dom_sf"/>
</dbReference>
<dbReference type="Gene3D" id="3.30.200.20">
    <property type="entry name" value="Phosphorylase Kinase, domain 1"/>
    <property type="match status" value="1"/>
</dbReference>
<evidence type="ECO:0000256" key="2">
    <source>
        <dbReference type="ARBA" id="ARBA00010630"/>
    </source>
</evidence>
<evidence type="ECO:0000256" key="13">
    <source>
        <dbReference type="ARBA" id="ARBA00047899"/>
    </source>
</evidence>
<evidence type="ECO:0000256" key="6">
    <source>
        <dbReference type="ARBA" id="ARBA00022679"/>
    </source>
</evidence>
<dbReference type="GO" id="GO:0070525">
    <property type="term" value="P:tRNA threonylcarbamoyladenosine metabolic process"/>
    <property type="evidence" value="ECO:0007669"/>
    <property type="project" value="TreeGrafter"/>
</dbReference>
<gene>
    <name evidence="21" type="ORF">OTU49_003183</name>
</gene>
<dbReference type="GO" id="GO:0005829">
    <property type="term" value="C:cytosol"/>
    <property type="evidence" value="ECO:0007669"/>
    <property type="project" value="TreeGrafter"/>
</dbReference>
<dbReference type="FunFam" id="1.10.510.10:FF:000323">
    <property type="entry name" value="TP53-regulating kinase, putative"/>
    <property type="match status" value="1"/>
</dbReference>
<comment type="subunit">
    <text evidence="16">Component of the EKC/KEOPS complex composed of at least GON7, TP53RK, TPRKB, OSGEP and LAGE3; the whole complex dimerizes.</text>
</comment>
<dbReference type="SUPFAM" id="SSF56112">
    <property type="entry name" value="Protein kinase-like (PK-like)"/>
    <property type="match status" value="1"/>
</dbReference>
<dbReference type="PANTHER" id="PTHR12209:SF0">
    <property type="entry name" value="EKC_KEOPS COMPLEX SUBUNIT TP53RK"/>
    <property type="match status" value="1"/>
</dbReference>
<evidence type="ECO:0000256" key="8">
    <source>
        <dbReference type="ARBA" id="ARBA00022741"/>
    </source>
</evidence>
<proteinExistence type="inferred from homology"/>
<evidence type="ECO:0000256" key="15">
    <source>
        <dbReference type="ARBA" id="ARBA00056624"/>
    </source>
</evidence>
<dbReference type="PROSITE" id="PS00109">
    <property type="entry name" value="PROTEIN_KINASE_TYR"/>
    <property type="match status" value="1"/>
</dbReference>
<dbReference type="Gene3D" id="1.10.510.10">
    <property type="entry name" value="Transferase(Phosphotransferase) domain 1"/>
    <property type="match status" value="1"/>
</dbReference>
<comment type="caution">
    <text evidence="21">The sequence shown here is derived from an EMBL/GenBank/DDBJ whole genome shotgun (WGS) entry which is preliminary data.</text>
</comment>
<comment type="function">
    <text evidence="15">Component of the EKC/KEOPS complex that is required for the formation of a threonylcarbamoyl group on adenosine at position 37 (t(6)A37) in tRNAs that read codons beginning with adenine. The complex is probably involved in the transfer of the threonylcarbamoyl moiety of threonylcarbamoyl-AMP (TC-AMP) to the N6 group of A37. TP53RK has ATPase activity in the context of the EKC/KEOPS complex and likely plays a supporting role to the catalytic subunit OSGEP. Atypical protein kinase that phosphorylates 'Ser-15' of p53/TP53 protein and may therefore participate in its activation.</text>
</comment>
<keyword evidence="11" id="KW-0067">ATP-binding</keyword>
<evidence type="ECO:0000256" key="10">
    <source>
        <dbReference type="ARBA" id="ARBA00022801"/>
    </source>
</evidence>
<keyword evidence="22" id="KW-1185">Reference proteome</keyword>
<dbReference type="InterPro" id="IPR022495">
    <property type="entry name" value="Bud32"/>
</dbReference>
<keyword evidence="12" id="KW-0539">Nucleus</keyword>
<evidence type="ECO:0000256" key="3">
    <source>
        <dbReference type="ARBA" id="ARBA00012513"/>
    </source>
</evidence>
<evidence type="ECO:0000256" key="19">
    <source>
        <dbReference type="ARBA" id="ARBA00081359"/>
    </source>
</evidence>
<dbReference type="GO" id="GO:0005524">
    <property type="term" value="F:ATP binding"/>
    <property type="evidence" value="ECO:0007669"/>
    <property type="project" value="UniProtKB-KW"/>
</dbReference>
<dbReference type="PROSITE" id="PS50011">
    <property type="entry name" value="PROTEIN_KINASE_DOM"/>
    <property type="match status" value="1"/>
</dbReference>
<dbReference type="AlphaFoldDB" id="A0AAW0XJR7"/>
<evidence type="ECO:0000259" key="20">
    <source>
        <dbReference type="PROSITE" id="PS50011"/>
    </source>
</evidence>
<dbReference type="Pfam" id="PF06293">
    <property type="entry name" value="Kdo"/>
    <property type="match status" value="1"/>
</dbReference>
<keyword evidence="8" id="KW-0547">Nucleotide-binding</keyword>